<comment type="caution">
    <text evidence="1">Lacks conserved residue(s) required for the propagation of feature annotation.</text>
</comment>
<evidence type="ECO:0000313" key="2">
    <source>
        <dbReference type="EMBL" id="CAH1784104.1"/>
    </source>
</evidence>
<dbReference type="SMART" id="SM00214">
    <property type="entry name" value="VWC"/>
    <property type="match status" value="1"/>
</dbReference>
<reference evidence="2" key="1">
    <citation type="submission" date="2022-03" db="EMBL/GenBank/DDBJ databases">
        <authorList>
            <person name="Martin C."/>
        </authorList>
    </citation>
    <scope>NUCLEOTIDE SEQUENCE</scope>
</reference>
<dbReference type="Proteomes" id="UP000749559">
    <property type="component" value="Unassembled WGS sequence"/>
</dbReference>
<dbReference type="InterPro" id="IPR008197">
    <property type="entry name" value="WAP_dom"/>
</dbReference>
<dbReference type="PRINTS" id="PR00003">
    <property type="entry name" value="4DISULPHCORE"/>
</dbReference>
<feature type="disulfide bond" evidence="1">
    <location>
        <begin position="126"/>
        <end position="135"/>
    </location>
</feature>
<dbReference type="PROSITE" id="PS01186">
    <property type="entry name" value="EGF_2"/>
    <property type="match status" value="1"/>
</dbReference>
<evidence type="ECO:0000256" key="1">
    <source>
        <dbReference type="PROSITE-ProRule" id="PRU00076"/>
    </source>
</evidence>
<comment type="caution">
    <text evidence="2">The sequence shown here is derived from an EMBL/GenBank/DDBJ whole genome shotgun (WGS) entry which is preliminary data.</text>
</comment>
<gene>
    <name evidence="2" type="ORF">OFUS_LOCUS10356</name>
</gene>
<name>A0A8J1XGG9_OWEFU</name>
<sequence>MRLIFAAAVIAMTMMVANAQSATGSPPDVCKDITVDWYIAKDGSTTCFYHCANQIGYEKCCPPGTCLKRGYTAGNTNPCDICTDPDPTEPPACSEMEPYPCLNGGSCIDKTDLFMSQDGLKFYCSCPGGFSGVYCEINLSGSEEKRGMCPEVKMDTIGTCQHECDYDNSCTGMDKCCSNGCGKICTPPMSGCEVDGKMYAIGDIIEKKDPCMSCECILNEDKSTGREQCVAMSCALPECENPTYHEDMCCPVCDSKGAGG</sequence>
<dbReference type="AlphaFoldDB" id="A0A8J1XGG9"/>
<keyword evidence="3" id="KW-1185">Reference proteome</keyword>
<organism evidence="2 3">
    <name type="scientific">Owenia fusiformis</name>
    <name type="common">Polychaete worm</name>
    <dbReference type="NCBI Taxonomy" id="6347"/>
    <lineage>
        <taxon>Eukaryota</taxon>
        <taxon>Metazoa</taxon>
        <taxon>Spiralia</taxon>
        <taxon>Lophotrochozoa</taxon>
        <taxon>Annelida</taxon>
        <taxon>Polychaeta</taxon>
        <taxon>Sedentaria</taxon>
        <taxon>Canalipalpata</taxon>
        <taxon>Sabellida</taxon>
        <taxon>Oweniida</taxon>
        <taxon>Oweniidae</taxon>
        <taxon>Owenia</taxon>
    </lineage>
</organism>
<dbReference type="SMART" id="SM00181">
    <property type="entry name" value="EGF"/>
    <property type="match status" value="1"/>
</dbReference>
<dbReference type="GO" id="GO:0030414">
    <property type="term" value="F:peptidase inhibitor activity"/>
    <property type="evidence" value="ECO:0007669"/>
    <property type="project" value="InterPro"/>
</dbReference>
<dbReference type="Gene3D" id="2.10.25.10">
    <property type="entry name" value="Laminin"/>
    <property type="match status" value="1"/>
</dbReference>
<dbReference type="PROSITE" id="PS00022">
    <property type="entry name" value="EGF_1"/>
    <property type="match status" value="1"/>
</dbReference>
<feature type="non-terminal residue" evidence="2">
    <location>
        <position position="260"/>
    </location>
</feature>
<dbReference type="EMBL" id="CAIIXF020000005">
    <property type="protein sequence ID" value="CAH1784104.1"/>
    <property type="molecule type" value="Genomic_DNA"/>
</dbReference>
<keyword evidence="1" id="KW-1015">Disulfide bond</keyword>
<dbReference type="Gene3D" id="6.20.200.20">
    <property type="match status" value="1"/>
</dbReference>
<accession>A0A8J1XGG9</accession>
<dbReference type="OrthoDB" id="5912026at2759"/>
<protein>
    <submittedName>
        <fullName evidence="2">Uncharacterized protein</fullName>
    </submittedName>
</protein>
<dbReference type="Pfam" id="PF00095">
    <property type="entry name" value="WAP"/>
    <property type="match status" value="1"/>
</dbReference>
<dbReference type="PROSITE" id="PS51390">
    <property type="entry name" value="WAP"/>
    <property type="match status" value="1"/>
</dbReference>
<dbReference type="SUPFAM" id="SSF57196">
    <property type="entry name" value="EGF/Laminin"/>
    <property type="match status" value="1"/>
</dbReference>
<dbReference type="CDD" id="cd00199">
    <property type="entry name" value="WAP"/>
    <property type="match status" value="1"/>
</dbReference>
<dbReference type="PROSITE" id="PS50026">
    <property type="entry name" value="EGF_3"/>
    <property type="match status" value="1"/>
</dbReference>
<keyword evidence="1" id="KW-0245">EGF-like domain</keyword>
<dbReference type="InterPro" id="IPR036645">
    <property type="entry name" value="Elafin-like_sf"/>
</dbReference>
<dbReference type="SUPFAM" id="SSF57256">
    <property type="entry name" value="Elafin-like"/>
    <property type="match status" value="1"/>
</dbReference>
<proteinExistence type="predicted"/>
<dbReference type="InterPro" id="IPR000742">
    <property type="entry name" value="EGF"/>
</dbReference>
<evidence type="ECO:0000313" key="3">
    <source>
        <dbReference type="Proteomes" id="UP000749559"/>
    </source>
</evidence>
<dbReference type="SMART" id="SM00217">
    <property type="entry name" value="WAP"/>
    <property type="match status" value="1"/>
</dbReference>
<dbReference type="InterPro" id="IPR001007">
    <property type="entry name" value="VWF_dom"/>
</dbReference>
<dbReference type="Pfam" id="PF23334">
    <property type="entry name" value="VWC2L_2nd"/>
    <property type="match status" value="1"/>
</dbReference>
<dbReference type="GO" id="GO:0005576">
    <property type="term" value="C:extracellular region"/>
    <property type="evidence" value="ECO:0007669"/>
    <property type="project" value="InterPro"/>
</dbReference>
<dbReference type="SUPFAM" id="SSF57603">
    <property type="entry name" value="FnI-like domain"/>
    <property type="match status" value="1"/>
</dbReference>
<dbReference type="PROSITE" id="PS50184">
    <property type="entry name" value="VWFC_2"/>
    <property type="match status" value="1"/>
</dbReference>
<dbReference type="Gene3D" id="4.10.75.10">
    <property type="entry name" value="Elafin-like"/>
    <property type="match status" value="1"/>
</dbReference>